<dbReference type="AlphaFoldDB" id="W0RES4"/>
<evidence type="ECO:0000256" key="3">
    <source>
        <dbReference type="PIRSR" id="PIRSR001235-1"/>
    </source>
</evidence>
<keyword evidence="6" id="KW-1185">Reference proteome</keyword>
<gene>
    <name evidence="5" type="ORF">J421_1410</name>
</gene>
<feature type="binding site" evidence="3">
    <location>
        <position position="212"/>
    </location>
    <ligand>
        <name>Zn(2+)</name>
        <dbReference type="ChEBI" id="CHEBI:29105"/>
        <label>1</label>
    </ligand>
</feature>
<organism evidence="5 6">
    <name type="scientific">Gemmatirosa kalamazoonensis</name>
    <dbReference type="NCBI Taxonomy" id="861299"/>
    <lineage>
        <taxon>Bacteria</taxon>
        <taxon>Pseudomonadati</taxon>
        <taxon>Gemmatimonadota</taxon>
        <taxon>Gemmatimonadia</taxon>
        <taxon>Gemmatimonadales</taxon>
        <taxon>Gemmatimonadaceae</taxon>
        <taxon>Gemmatirosa</taxon>
    </lineage>
</organism>
<dbReference type="SUPFAM" id="SSF53187">
    <property type="entry name" value="Zn-dependent exopeptidases"/>
    <property type="match status" value="1"/>
</dbReference>
<keyword evidence="2" id="KW-0378">Hydrolase</keyword>
<dbReference type="InterPro" id="IPR011650">
    <property type="entry name" value="Peptidase_M20_dimer"/>
</dbReference>
<dbReference type="FunCoup" id="W0RES4">
    <property type="interactions" value="164"/>
</dbReference>
<dbReference type="Pfam" id="PF07687">
    <property type="entry name" value="M20_dimer"/>
    <property type="match status" value="1"/>
</dbReference>
<comment type="cofactor">
    <cofactor evidence="3">
        <name>Zn(2+)</name>
        <dbReference type="ChEBI" id="CHEBI:29105"/>
    </cofactor>
    <text evidence="3">Binds 2 Zn(2+) ions per subunit.</text>
</comment>
<reference evidence="5 6" key="1">
    <citation type="journal article" date="2014" name="Genome Announc.">
        <title>Genome Sequence and Methylome of Soil Bacterium Gemmatirosa kalamazoonensis KBS708T, a Member of the Rarely Cultivated Gemmatimonadetes Phylum.</title>
        <authorList>
            <person name="Debruyn J.M."/>
            <person name="Radosevich M."/>
            <person name="Wommack K.E."/>
            <person name="Polson S.W."/>
            <person name="Hauser L.J."/>
            <person name="Fawaz M.N."/>
            <person name="Korlach J."/>
            <person name="Tsai Y.C."/>
        </authorList>
    </citation>
    <scope>NUCLEOTIDE SEQUENCE [LARGE SCALE GENOMIC DNA]</scope>
    <source>
        <strain evidence="5 6">KBS708</strain>
    </source>
</reference>
<dbReference type="Pfam" id="PF01546">
    <property type="entry name" value="Peptidase_M20"/>
    <property type="match status" value="1"/>
</dbReference>
<feature type="binding site" evidence="3">
    <location>
        <position position="404"/>
    </location>
    <ligand>
        <name>Zn(2+)</name>
        <dbReference type="ChEBI" id="CHEBI:29105"/>
        <label>2</label>
    </ligand>
</feature>
<dbReference type="KEGG" id="gba:J421_1410"/>
<name>W0RES4_9BACT</name>
<dbReference type="PANTHER" id="PTHR32494">
    <property type="entry name" value="ALLANTOATE DEIMINASE-RELATED"/>
    <property type="match status" value="1"/>
</dbReference>
<dbReference type="Proteomes" id="UP000019151">
    <property type="component" value="Chromosome"/>
</dbReference>
<dbReference type="OrthoDB" id="9808195at2"/>
<dbReference type="NCBIfam" id="TIGR01879">
    <property type="entry name" value="hydantase"/>
    <property type="match status" value="1"/>
</dbReference>
<dbReference type="GO" id="GO:0046872">
    <property type="term" value="F:metal ion binding"/>
    <property type="evidence" value="ECO:0007669"/>
    <property type="project" value="UniProtKB-KW"/>
</dbReference>
<dbReference type="InterPro" id="IPR002933">
    <property type="entry name" value="Peptidase_M20"/>
</dbReference>
<evidence type="ECO:0000256" key="1">
    <source>
        <dbReference type="ARBA" id="ARBA00006153"/>
    </source>
</evidence>
<dbReference type="eggNOG" id="COG0624">
    <property type="taxonomic scope" value="Bacteria"/>
</dbReference>
<dbReference type="PATRIC" id="fig|861299.3.peg.1433"/>
<dbReference type="PIRSF" id="PIRSF001235">
    <property type="entry name" value="Amidase_carbamoylase"/>
    <property type="match status" value="1"/>
</dbReference>
<dbReference type="InterPro" id="IPR010158">
    <property type="entry name" value="Amidase_Cbmase"/>
</dbReference>
<accession>W0RES4</accession>
<dbReference type="STRING" id="861299.J421_1410"/>
<feature type="binding site" evidence="3">
    <location>
        <position position="118"/>
    </location>
    <ligand>
        <name>Zn(2+)</name>
        <dbReference type="ChEBI" id="CHEBI:29105"/>
        <label>2</label>
    </ligand>
</feature>
<evidence type="ECO:0000259" key="4">
    <source>
        <dbReference type="Pfam" id="PF07687"/>
    </source>
</evidence>
<feature type="binding site" evidence="3">
    <location>
        <position position="107"/>
    </location>
    <ligand>
        <name>Zn(2+)</name>
        <dbReference type="ChEBI" id="CHEBI:29105"/>
        <label>1</label>
    </ligand>
</feature>
<dbReference type="SUPFAM" id="SSF55031">
    <property type="entry name" value="Bacterial exopeptidase dimerisation domain"/>
    <property type="match status" value="1"/>
</dbReference>
<feature type="domain" description="Peptidase M20 dimerisation" evidence="4">
    <location>
        <begin position="233"/>
        <end position="333"/>
    </location>
</feature>
<dbReference type="Gene3D" id="3.40.630.10">
    <property type="entry name" value="Zn peptidases"/>
    <property type="match status" value="1"/>
</dbReference>
<keyword evidence="3" id="KW-0479">Metal-binding</keyword>
<sequence length="432" mass="46065">MHRRDFTRSLLAVALVPRVAPRASRAAPRVNGTRLNAHLAELSAFGRNPQGGVSRVAYSEADRQGREYVTRLMRDAGLDVRVDAAANIFGRRAGRDPSLRPILIGSHVDSVPEGGNYDGDVGSLGAIEVAQTLAESRTTLRHPLDVVIWSNEEGGLYGSRAALGELQPRELALTSNSGKTVGDGIRFLGGNPDDLASARIAKGAYAAYVELHIEQGGTLDREHVDIGVVEGIVGIDQWEVTVEGFANHAGTTPMDQRRDALLAAARFVEAVNRVVRSVPGRQVGTVGRMQAFPGAPNVIPGKVVLSLELRDLDAAKIRALYTRIHDEADAIARDADVTFTFRPTVENVPAPTDPRVRAIIADAAKALGLSTRSLPSGAGHDAQDLARIAPTGMIFIPSVGGISHAPKEFSRPKDVENGANVLLETVLRIDAL</sequence>
<dbReference type="NCBIfam" id="NF006771">
    <property type="entry name" value="PRK09290.1-5"/>
    <property type="match status" value="1"/>
</dbReference>
<proteinExistence type="inferred from homology"/>
<evidence type="ECO:0000256" key="2">
    <source>
        <dbReference type="ARBA" id="ARBA00022801"/>
    </source>
</evidence>
<feature type="binding site" evidence="3">
    <location>
        <position position="153"/>
    </location>
    <ligand>
        <name>Zn(2+)</name>
        <dbReference type="ChEBI" id="CHEBI:29105"/>
        <label>2</label>
    </ligand>
</feature>
<evidence type="ECO:0000313" key="6">
    <source>
        <dbReference type="Proteomes" id="UP000019151"/>
    </source>
</evidence>
<evidence type="ECO:0000313" key="5">
    <source>
        <dbReference type="EMBL" id="AHG88947.1"/>
    </source>
</evidence>
<dbReference type="InterPro" id="IPR036264">
    <property type="entry name" value="Bact_exopeptidase_dim_dom"/>
</dbReference>
<dbReference type="PANTHER" id="PTHR32494:SF5">
    <property type="entry name" value="ALLANTOATE AMIDOHYDROLASE"/>
    <property type="match status" value="1"/>
</dbReference>
<feature type="binding site" evidence="3">
    <location>
        <position position="118"/>
    </location>
    <ligand>
        <name>Zn(2+)</name>
        <dbReference type="ChEBI" id="CHEBI:29105"/>
        <label>1</label>
    </ligand>
</feature>
<protein>
    <submittedName>
        <fullName evidence="5">Amidase, hydantoinase/carbamoylase family</fullName>
    </submittedName>
</protein>
<comment type="similarity">
    <text evidence="1">Belongs to the peptidase M20 family.</text>
</comment>
<dbReference type="HOGENOM" id="CLU_024588_6_0_0"/>
<keyword evidence="3" id="KW-0862">Zinc</keyword>
<dbReference type="CDD" id="cd03884">
    <property type="entry name" value="M20_bAS"/>
    <property type="match status" value="1"/>
</dbReference>
<dbReference type="EMBL" id="CP007128">
    <property type="protein sequence ID" value="AHG88947.1"/>
    <property type="molecule type" value="Genomic_DNA"/>
</dbReference>
<dbReference type="GO" id="GO:0016813">
    <property type="term" value="F:hydrolase activity, acting on carbon-nitrogen (but not peptide) bonds, in linear amidines"/>
    <property type="evidence" value="ECO:0007669"/>
    <property type="project" value="InterPro"/>
</dbReference>
<dbReference type="InParanoid" id="W0RES4"/>
<dbReference type="Gene3D" id="3.30.70.360">
    <property type="match status" value="1"/>
</dbReference>